<feature type="transmembrane region" description="Helical" evidence="2">
    <location>
        <begin position="83"/>
        <end position="102"/>
    </location>
</feature>
<proteinExistence type="inferred from homology"/>
<comment type="similarity">
    <text evidence="1">Belongs to the sbp family.</text>
</comment>
<keyword evidence="1 2" id="KW-0472">Membrane</keyword>
<dbReference type="Pfam" id="PF06947">
    <property type="entry name" value="DUF1290"/>
    <property type="match status" value="1"/>
</dbReference>
<evidence type="ECO:0000256" key="1">
    <source>
        <dbReference type="PIRNR" id="PIRNR018579"/>
    </source>
</evidence>
<keyword evidence="1" id="KW-1003">Cell membrane</keyword>
<evidence type="ECO:0000256" key="2">
    <source>
        <dbReference type="SAM" id="Phobius"/>
    </source>
</evidence>
<comment type="caution">
    <text evidence="3">The sequence shown here is derived from an EMBL/GenBank/DDBJ whole genome shotgun (WGS) entry which is preliminary data.</text>
</comment>
<keyword evidence="1 2" id="KW-0812">Transmembrane</keyword>
<keyword evidence="2" id="KW-1133">Transmembrane helix</keyword>
<dbReference type="InterPro" id="IPR009709">
    <property type="entry name" value="DUF1290"/>
</dbReference>
<reference evidence="3 4" key="1">
    <citation type="submission" date="2023-04" db="EMBL/GenBank/DDBJ databases">
        <title>Genome Sequence of Selenomonas sputigena ATCC 33150.</title>
        <authorList>
            <person name="Miller D.P."/>
            <person name="Anvari S."/>
            <person name="Polson S.W."/>
            <person name="Macdonald M."/>
            <person name="Mcdowell J.V."/>
        </authorList>
    </citation>
    <scope>NUCLEOTIDE SEQUENCE [LARGE SCALE GENOMIC DNA]</scope>
    <source>
        <strain evidence="3 4">ATCC 33150</strain>
    </source>
</reference>
<keyword evidence="4" id="KW-1185">Reference proteome</keyword>
<sequence>MILPVLGLVLGIAVGMLSPLTVPFAYAKLSSVALLASLDSVFGGLRAASENHFDNAVFISGFFMNALMAAFLVYIGDRLGIDLYYVALLAFGLRIFQNLAILRRHFFAKKG</sequence>
<organism evidence="3 4">
    <name type="scientific">Selenomonas sputigena</name>
    <dbReference type="NCBI Taxonomy" id="69823"/>
    <lineage>
        <taxon>Bacteria</taxon>
        <taxon>Bacillati</taxon>
        <taxon>Bacillota</taxon>
        <taxon>Negativicutes</taxon>
        <taxon>Selenomonadales</taxon>
        <taxon>Selenomonadaceae</taxon>
        <taxon>Selenomonas</taxon>
    </lineage>
</organism>
<dbReference type="EMBL" id="JARVLH010000003">
    <property type="protein sequence ID" value="MEX5285305.1"/>
    <property type="molecule type" value="Genomic_DNA"/>
</dbReference>
<evidence type="ECO:0000313" key="4">
    <source>
        <dbReference type="Proteomes" id="UP001559623"/>
    </source>
</evidence>
<accession>A0ABV3X532</accession>
<comment type="subcellular location">
    <subcellularLocation>
        <location evidence="1">Cell membrane</location>
        <topology evidence="1">Multi-pass membrane protein</topology>
    </subcellularLocation>
</comment>
<dbReference type="RefSeq" id="WP_368847032.1">
    <property type="nucleotide sequence ID" value="NZ_CP194411.1"/>
</dbReference>
<gene>
    <name evidence="3" type="ORF">QCO44_06585</name>
</gene>
<protein>
    <submittedName>
        <fullName evidence="3">Small basic family protein</fullName>
    </submittedName>
</protein>
<evidence type="ECO:0000313" key="3">
    <source>
        <dbReference type="EMBL" id="MEX5285305.1"/>
    </source>
</evidence>
<feature type="transmembrane region" description="Helical" evidence="2">
    <location>
        <begin position="57"/>
        <end position="77"/>
    </location>
</feature>
<dbReference type="Proteomes" id="UP001559623">
    <property type="component" value="Unassembled WGS sequence"/>
</dbReference>
<dbReference type="PIRSF" id="PIRSF018579">
    <property type="entry name" value="Sbp"/>
    <property type="match status" value="1"/>
</dbReference>
<name>A0ABV3X532_9FIRM</name>